<keyword evidence="3" id="KW-1185">Reference proteome</keyword>
<dbReference type="AlphaFoldDB" id="D9WBQ0"/>
<dbReference type="EMBL" id="GG657754">
    <property type="protein sequence ID" value="EFL25006.1"/>
    <property type="molecule type" value="Genomic_DNA"/>
</dbReference>
<evidence type="ECO:0000259" key="1">
    <source>
        <dbReference type="Pfam" id="PF04149"/>
    </source>
</evidence>
<dbReference type="STRING" id="457427.SSOG_04720"/>
<feature type="domain" description="DUF397" evidence="1">
    <location>
        <begin position="14"/>
        <end position="67"/>
    </location>
</feature>
<evidence type="ECO:0000313" key="3">
    <source>
        <dbReference type="Proteomes" id="UP000003963"/>
    </source>
</evidence>
<sequence length="75" mass="7805">MAEHIIRSTAALGAWRKSSYSNPDGGSCVEVLDGHPSGVPVRDSKNPHGPALLFPAASWSSFVTAVKGDVRLTSG</sequence>
<protein>
    <submittedName>
        <fullName evidence="2">Putative toxin-antitoxin system, toxin component</fullName>
    </submittedName>
</protein>
<accession>D9WBQ0</accession>
<dbReference type="InterPro" id="IPR007278">
    <property type="entry name" value="DUF397"/>
</dbReference>
<dbReference type="Proteomes" id="UP000003963">
    <property type="component" value="Unassembled WGS sequence"/>
</dbReference>
<name>D9WBQ0_9ACTN</name>
<dbReference type="OrthoDB" id="4570646at2"/>
<dbReference type="HOGENOM" id="CLU_131550_2_0_11"/>
<organism evidence="2 3">
    <name type="scientific">Streptomyces himastatinicus ATCC 53653</name>
    <dbReference type="NCBI Taxonomy" id="457427"/>
    <lineage>
        <taxon>Bacteria</taxon>
        <taxon>Bacillati</taxon>
        <taxon>Actinomycetota</taxon>
        <taxon>Actinomycetes</taxon>
        <taxon>Kitasatosporales</taxon>
        <taxon>Streptomycetaceae</taxon>
        <taxon>Streptomyces</taxon>
        <taxon>Streptomyces violaceusniger group</taxon>
    </lineage>
</organism>
<reference evidence="2 3" key="1">
    <citation type="submission" date="2009-02" db="EMBL/GenBank/DDBJ databases">
        <title>Annotation of Streptomyces hygroscopicus strain ATCC 53653.</title>
        <authorList>
            <consortium name="The Broad Institute Genome Sequencing Platform"/>
            <consortium name="Broad Institute Microbial Sequencing Center"/>
            <person name="Fischbach M."/>
            <person name="Godfrey P."/>
            <person name="Ward D."/>
            <person name="Young S."/>
            <person name="Zeng Q."/>
            <person name="Koehrsen M."/>
            <person name="Alvarado L."/>
            <person name="Berlin A.M."/>
            <person name="Bochicchio J."/>
            <person name="Borenstein D."/>
            <person name="Chapman S.B."/>
            <person name="Chen Z."/>
            <person name="Engels R."/>
            <person name="Freedman E."/>
            <person name="Gellesch M."/>
            <person name="Goldberg J."/>
            <person name="Griggs A."/>
            <person name="Gujja S."/>
            <person name="Heilman E.R."/>
            <person name="Heiman D.I."/>
            <person name="Hepburn T.A."/>
            <person name="Howarth C."/>
            <person name="Jen D."/>
            <person name="Larson L."/>
            <person name="Lewis B."/>
            <person name="Mehta T."/>
            <person name="Park D."/>
            <person name="Pearson M."/>
            <person name="Richards J."/>
            <person name="Roberts A."/>
            <person name="Saif S."/>
            <person name="Shea T.D."/>
            <person name="Shenoy N."/>
            <person name="Sisk P."/>
            <person name="Stolte C."/>
            <person name="Sykes S.N."/>
            <person name="Thomson T."/>
            <person name="Walk T."/>
            <person name="White J."/>
            <person name="Yandava C."/>
            <person name="Straight P."/>
            <person name="Clardy J."/>
            <person name="Hung D."/>
            <person name="Kolter R."/>
            <person name="Mekalanos J."/>
            <person name="Walker S."/>
            <person name="Walsh C.T."/>
            <person name="Wieland-Brown L.C."/>
            <person name="Haas B."/>
            <person name="Nusbaum C."/>
            <person name="Birren B."/>
        </authorList>
    </citation>
    <scope>NUCLEOTIDE SEQUENCE [LARGE SCALE GENOMIC DNA]</scope>
    <source>
        <strain evidence="2 3">ATCC 53653</strain>
    </source>
</reference>
<evidence type="ECO:0000313" key="2">
    <source>
        <dbReference type="EMBL" id="EFL25006.1"/>
    </source>
</evidence>
<gene>
    <name evidence="2" type="ORF">SSOG_04720</name>
</gene>
<dbReference type="RefSeq" id="WP_009716810.1">
    <property type="nucleotide sequence ID" value="NZ_GG657754.1"/>
</dbReference>
<proteinExistence type="predicted"/>
<dbReference type="Pfam" id="PF04149">
    <property type="entry name" value="DUF397"/>
    <property type="match status" value="1"/>
</dbReference>